<dbReference type="GO" id="GO:0005524">
    <property type="term" value="F:ATP binding"/>
    <property type="evidence" value="ECO:0007669"/>
    <property type="project" value="UniProtKB-UniRule"/>
</dbReference>
<dbReference type="PATRIC" id="fig|52.7.peg.5434"/>
<dbReference type="HAMAP" id="MF_00123">
    <property type="entry name" value="Arg_tRNA_synth"/>
    <property type="match status" value="1"/>
</dbReference>
<reference evidence="13 14" key="1">
    <citation type="submission" date="2015-07" db="EMBL/GenBank/DDBJ databases">
        <title>Genome analysis of myxobacterium Chondromyces crocatus Cm c5 reveals a high potential for natural compound synthesis and the genetic basis for the loss of fruiting body formation.</title>
        <authorList>
            <person name="Zaburannyi N."/>
            <person name="Bunk B."/>
            <person name="Maier J."/>
            <person name="Overmann J."/>
            <person name="Mueller R."/>
        </authorList>
    </citation>
    <scope>NUCLEOTIDE SEQUENCE [LARGE SCALE GENOMIC DNA]</scope>
    <source>
        <strain evidence="13 14">Cm c5</strain>
    </source>
</reference>
<evidence type="ECO:0000256" key="3">
    <source>
        <dbReference type="ARBA" id="ARBA00022741"/>
    </source>
</evidence>
<dbReference type="Proteomes" id="UP000067626">
    <property type="component" value="Chromosome"/>
</dbReference>
<evidence type="ECO:0000313" key="14">
    <source>
        <dbReference type="Proteomes" id="UP000067626"/>
    </source>
</evidence>
<evidence type="ECO:0000259" key="11">
    <source>
        <dbReference type="SMART" id="SM00836"/>
    </source>
</evidence>
<evidence type="ECO:0000256" key="5">
    <source>
        <dbReference type="ARBA" id="ARBA00022917"/>
    </source>
</evidence>
<dbReference type="InterPro" id="IPR035684">
    <property type="entry name" value="ArgRS_core"/>
</dbReference>
<dbReference type="Gene3D" id="3.40.50.620">
    <property type="entry name" value="HUPs"/>
    <property type="match status" value="1"/>
</dbReference>
<evidence type="ECO:0000259" key="12">
    <source>
        <dbReference type="SMART" id="SM01016"/>
    </source>
</evidence>
<keyword evidence="4 8" id="KW-0067">ATP-binding</keyword>
<feature type="region of interest" description="Disordered" evidence="10">
    <location>
        <begin position="586"/>
        <end position="616"/>
    </location>
</feature>
<dbReference type="SUPFAM" id="SSF52374">
    <property type="entry name" value="Nucleotidylyl transferase"/>
    <property type="match status" value="1"/>
</dbReference>
<comment type="catalytic activity">
    <reaction evidence="7 8">
        <text>tRNA(Arg) + L-arginine + ATP = L-arginyl-tRNA(Arg) + AMP + diphosphate</text>
        <dbReference type="Rhea" id="RHEA:20301"/>
        <dbReference type="Rhea" id="RHEA-COMP:9658"/>
        <dbReference type="Rhea" id="RHEA-COMP:9673"/>
        <dbReference type="ChEBI" id="CHEBI:30616"/>
        <dbReference type="ChEBI" id="CHEBI:32682"/>
        <dbReference type="ChEBI" id="CHEBI:33019"/>
        <dbReference type="ChEBI" id="CHEBI:78442"/>
        <dbReference type="ChEBI" id="CHEBI:78513"/>
        <dbReference type="ChEBI" id="CHEBI:456215"/>
        <dbReference type="EC" id="6.1.1.19"/>
    </reaction>
</comment>
<comment type="subunit">
    <text evidence="8">Monomer.</text>
</comment>
<dbReference type="NCBIfam" id="TIGR00456">
    <property type="entry name" value="argS"/>
    <property type="match status" value="1"/>
</dbReference>
<feature type="domain" description="DALR anticodon binding" evidence="11">
    <location>
        <begin position="445"/>
        <end position="584"/>
    </location>
</feature>
<keyword evidence="5 8" id="KW-0648">Protein biosynthesis</keyword>
<feature type="compositionally biased region" description="Low complexity" evidence="10">
    <location>
        <begin position="590"/>
        <end position="602"/>
    </location>
</feature>
<dbReference type="Gene3D" id="1.10.730.10">
    <property type="entry name" value="Isoleucyl-tRNA Synthetase, Domain 1"/>
    <property type="match status" value="1"/>
</dbReference>
<evidence type="ECO:0000256" key="7">
    <source>
        <dbReference type="ARBA" id="ARBA00049339"/>
    </source>
</evidence>
<dbReference type="GO" id="GO:0006420">
    <property type="term" value="P:arginyl-tRNA aminoacylation"/>
    <property type="evidence" value="ECO:0007669"/>
    <property type="project" value="UniProtKB-UniRule"/>
</dbReference>
<dbReference type="PANTHER" id="PTHR11956:SF5">
    <property type="entry name" value="ARGININE--TRNA LIGASE, CYTOPLASMIC"/>
    <property type="match status" value="1"/>
</dbReference>
<dbReference type="RefSeq" id="WP_050432650.1">
    <property type="nucleotide sequence ID" value="NZ_CP012159.1"/>
</dbReference>
<dbReference type="InterPro" id="IPR014729">
    <property type="entry name" value="Rossmann-like_a/b/a_fold"/>
</dbReference>
<feature type="domain" description="Arginyl tRNA synthetase N-terminal" evidence="12">
    <location>
        <begin position="5"/>
        <end position="94"/>
    </location>
</feature>
<evidence type="ECO:0000313" key="13">
    <source>
        <dbReference type="EMBL" id="AKT40758.1"/>
    </source>
</evidence>
<evidence type="ECO:0000256" key="9">
    <source>
        <dbReference type="RuleBase" id="RU363038"/>
    </source>
</evidence>
<comment type="subcellular location">
    <subcellularLocation>
        <location evidence="8">Cytoplasm</location>
    </subcellularLocation>
</comment>
<dbReference type="SUPFAM" id="SSF47323">
    <property type="entry name" value="Anticodon-binding domain of a subclass of class I aminoacyl-tRNA synthetases"/>
    <property type="match status" value="1"/>
</dbReference>
<organism evidence="13 14">
    <name type="scientific">Chondromyces crocatus</name>
    <dbReference type="NCBI Taxonomy" id="52"/>
    <lineage>
        <taxon>Bacteria</taxon>
        <taxon>Pseudomonadati</taxon>
        <taxon>Myxococcota</taxon>
        <taxon>Polyangia</taxon>
        <taxon>Polyangiales</taxon>
        <taxon>Polyangiaceae</taxon>
        <taxon>Chondromyces</taxon>
    </lineage>
</organism>
<name>A0A0K1EJJ5_CHOCO</name>
<keyword evidence="6 8" id="KW-0030">Aminoacyl-tRNA synthetase</keyword>
<dbReference type="Gene3D" id="3.30.1360.70">
    <property type="entry name" value="Arginyl tRNA synthetase N-terminal domain"/>
    <property type="match status" value="1"/>
</dbReference>
<dbReference type="EMBL" id="CP012159">
    <property type="protein sequence ID" value="AKT40758.1"/>
    <property type="molecule type" value="Genomic_DNA"/>
</dbReference>
<dbReference type="Pfam" id="PF00750">
    <property type="entry name" value="tRNA-synt_1d"/>
    <property type="match status" value="2"/>
</dbReference>
<proteinExistence type="inferred from homology"/>
<evidence type="ECO:0000256" key="6">
    <source>
        <dbReference type="ARBA" id="ARBA00023146"/>
    </source>
</evidence>
<dbReference type="Pfam" id="PF05746">
    <property type="entry name" value="DALR_1"/>
    <property type="match status" value="1"/>
</dbReference>
<evidence type="ECO:0000256" key="8">
    <source>
        <dbReference type="HAMAP-Rule" id="MF_00123"/>
    </source>
</evidence>
<keyword evidence="2 8" id="KW-0436">Ligase</keyword>
<dbReference type="InterPro" id="IPR009080">
    <property type="entry name" value="tRNAsynth_Ia_anticodon-bd"/>
</dbReference>
<comment type="similarity">
    <text evidence="1 8 9">Belongs to the class-I aminoacyl-tRNA synthetase family.</text>
</comment>
<sequence>MGIEEQVKGLVSAALADLATSGELPADVTGAAFAVERPKRAEHGDLATNAPLAIQKLAGRAPRDLANLLAERLRRIPAFRTVDIAGPGFLNFRLQAAVFHRVLRDVQAQGTGYGRAPAATGERILLEFVSANPTGPLLISHGRGAILGDAVGALLEAAGHRVVREYYINDFGNQIRLLGDSVRAALEGVPHPEGGYGGDYVRELATWIRDNDPAALTDPDPSTLARVAAARILDGVPGSRMLPGIRRTLAELRIHHDVWFSEESLHRWGRVRAALAQLERDGYLEERDGALYFKSEAEGDDKDRVVRKQGGATTYFASDIAYHADKIARGYDRLLVVLGADHHGYTARVRGALRALGLPSERFEVLLYQLVNLLRDGKPYKLGKRLGNLITVEEVVEEIDHAAGRRGAGADALRYFYLSRRSDNVIDLDLEIAKKASLDNPVFYLQYGHARLCSVLRRAREVFGLTPPPITDTLAEKLTHPDELAILARLGRFPAVIAEAATLREPHRTLFYLQDLSQAFQSYWTRLKGENDAILPSAAITAEPGWEAHWDRDKTLARLAWVEAIRTVYGAGLRLAGITALDHMEKRAADAGAPAPEGAASPAHDDDDLSDPSRSE</sequence>
<keyword evidence="3 8" id="KW-0547">Nucleotide-binding</keyword>
<dbReference type="InterPro" id="IPR005148">
    <property type="entry name" value="Arg-tRNA-synth_N"/>
</dbReference>
<comment type="caution">
    <text evidence="8">Lacks conserved residue(s) required for the propagation of feature annotation.</text>
</comment>
<evidence type="ECO:0000256" key="4">
    <source>
        <dbReference type="ARBA" id="ARBA00022840"/>
    </source>
</evidence>
<accession>A0A0K1EJJ5</accession>
<evidence type="ECO:0000256" key="10">
    <source>
        <dbReference type="SAM" id="MobiDB-lite"/>
    </source>
</evidence>
<dbReference type="KEGG" id="ccro:CMC5_049140"/>
<dbReference type="SMART" id="SM00836">
    <property type="entry name" value="DALR_1"/>
    <property type="match status" value="1"/>
</dbReference>
<protein>
    <recommendedName>
        <fullName evidence="8">Arginine--tRNA ligase</fullName>
        <ecNumber evidence="8">6.1.1.19</ecNumber>
    </recommendedName>
    <alternativeName>
        <fullName evidence="8">Arginyl-tRNA synthetase</fullName>
        <shortName evidence="8">ArgRS</shortName>
    </alternativeName>
</protein>
<keyword evidence="8" id="KW-0963">Cytoplasm</keyword>
<dbReference type="PANTHER" id="PTHR11956">
    <property type="entry name" value="ARGINYL-TRNA SYNTHETASE"/>
    <property type="match status" value="1"/>
</dbReference>
<dbReference type="GO" id="GO:0005737">
    <property type="term" value="C:cytoplasm"/>
    <property type="evidence" value="ECO:0007669"/>
    <property type="project" value="UniProtKB-SubCell"/>
</dbReference>
<dbReference type="CDD" id="cd00671">
    <property type="entry name" value="ArgRS_core"/>
    <property type="match status" value="1"/>
</dbReference>
<dbReference type="InterPro" id="IPR001278">
    <property type="entry name" value="Arg-tRNA-ligase"/>
</dbReference>
<dbReference type="AlphaFoldDB" id="A0A0K1EJJ5"/>
<dbReference type="Pfam" id="PF03485">
    <property type="entry name" value="Arg_tRNA_synt_N"/>
    <property type="match status" value="1"/>
</dbReference>
<dbReference type="EC" id="6.1.1.19" evidence="8"/>
<gene>
    <name evidence="8" type="primary">argS</name>
    <name evidence="13" type="ORF">CMC5_049140</name>
</gene>
<dbReference type="InterPro" id="IPR036695">
    <property type="entry name" value="Arg-tRNA-synth_N_sf"/>
</dbReference>
<dbReference type="STRING" id="52.CMC5_049140"/>
<dbReference type="InterPro" id="IPR008909">
    <property type="entry name" value="DALR_anticod-bd"/>
</dbReference>
<dbReference type="PRINTS" id="PR01038">
    <property type="entry name" value="TRNASYNTHARG"/>
</dbReference>
<keyword evidence="14" id="KW-1185">Reference proteome</keyword>
<evidence type="ECO:0000256" key="1">
    <source>
        <dbReference type="ARBA" id="ARBA00005594"/>
    </source>
</evidence>
<dbReference type="SUPFAM" id="SSF55190">
    <property type="entry name" value="Arginyl-tRNA synthetase (ArgRS), N-terminal 'additional' domain"/>
    <property type="match status" value="1"/>
</dbReference>
<evidence type="ECO:0000256" key="2">
    <source>
        <dbReference type="ARBA" id="ARBA00022598"/>
    </source>
</evidence>
<dbReference type="GO" id="GO:0004814">
    <property type="term" value="F:arginine-tRNA ligase activity"/>
    <property type="evidence" value="ECO:0007669"/>
    <property type="project" value="UniProtKB-UniRule"/>
</dbReference>
<dbReference type="SMART" id="SM01016">
    <property type="entry name" value="Arg_tRNA_synt_N"/>
    <property type="match status" value="1"/>
</dbReference>